<dbReference type="Proteomes" id="UP001235133">
    <property type="component" value="Unassembled WGS sequence"/>
</dbReference>
<dbReference type="InterPro" id="IPR003870">
    <property type="entry name" value="DUF222"/>
</dbReference>
<dbReference type="EMBL" id="JAVFWO010000001">
    <property type="protein sequence ID" value="MDQ7877063.1"/>
    <property type="molecule type" value="Genomic_DNA"/>
</dbReference>
<name>A0ABU0YXK7_9MICO</name>
<sequence>MNLLTSSPPAIRLTDAVARVAQRLDADGIGVEKLGDDDLLKLLSDTAEARKALELVVASASAEVSRRSARDRGYGGLAQRKGLRTGTALVQQITGLGRRDVTRAVRAGEELALMTPFASEPVTPGTGTWSQTAAAPTPAAPEWLQLVRDALVAGTLSQAQFHAIRAGLGEPPVDRYPELDAEFLPQAWSRAVRLLLDEAATLPVEGLRNQARIARDRLDPVGVTLRFEERFAVRSFRRWIDESGQRHAHILFDDEAGAWVDALLQAALRPRRGPRFVGADAAERARDAEADDRTNEQLQYDTIIAVLRTGADADPQQAFGDRQPGVRILVDSSAITAIDERGAARVTGVGHLEDGGHALPGGVVEAHLCDAGAIPVVWAPDGRPLDVGRELRLFSRKQRIAIAARDGGCIWPSCGAPISHCEYHHIDHWWDHHGRTDVDDGVPLCRNCHLRLHNQRWRITRHRDPASSADTYWLHPPPDPVTGGIGDPVVLRSKSPRRFGAA</sequence>
<dbReference type="RefSeq" id="WP_308866460.1">
    <property type="nucleotide sequence ID" value="NZ_JAVFWO010000001.1"/>
</dbReference>
<dbReference type="InterPro" id="IPR003615">
    <property type="entry name" value="HNH_nuc"/>
</dbReference>
<organism evidence="3 4">
    <name type="scientific">Microbacterium psychrotolerans</name>
    <dbReference type="NCBI Taxonomy" id="3068321"/>
    <lineage>
        <taxon>Bacteria</taxon>
        <taxon>Bacillati</taxon>
        <taxon>Actinomycetota</taxon>
        <taxon>Actinomycetes</taxon>
        <taxon>Micrococcales</taxon>
        <taxon>Microbacteriaceae</taxon>
        <taxon>Microbacterium</taxon>
    </lineage>
</organism>
<gene>
    <name evidence="3" type="ORF">Q9R08_03645</name>
</gene>
<comment type="similarity">
    <text evidence="1">Belongs to the Rv1128c/1148c/1588c/1702c/1945/3466 family.</text>
</comment>
<dbReference type="CDD" id="cd00085">
    <property type="entry name" value="HNHc"/>
    <property type="match status" value="1"/>
</dbReference>
<accession>A0ABU0YXK7</accession>
<reference evidence="3 4" key="1">
    <citation type="submission" date="2023-08" db="EMBL/GenBank/DDBJ databases">
        <title>Microbacterium psychrotolerans sp. nov., a psychrotolerant bacterium isolated from soil in Heilongjiang Province, China.</title>
        <authorList>
            <person name="An P."/>
            <person name="Zhao D."/>
            <person name="Xiang H."/>
        </authorList>
    </citation>
    <scope>NUCLEOTIDE SEQUENCE [LARGE SCALE GENOMIC DNA]</scope>
    <source>
        <strain evidence="3 4">QXD-8</strain>
    </source>
</reference>
<feature type="domain" description="HNH nuclease" evidence="2">
    <location>
        <begin position="397"/>
        <end position="450"/>
    </location>
</feature>
<comment type="caution">
    <text evidence="3">The sequence shown here is derived from an EMBL/GenBank/DDBJ whole genome shotgun (WGS) entry which is preliminary data.</text>
</comment>
<dbReference type="InterPro" id="IPR002711">
    <property type="entry name" value="HNH"/>
</dbReference>
<protein>
    <submittedName>
        <fullName evidence="3">DUF222 domain-containing protein</fullName>
    </submittedName>
</protein>
<dbReference type="Pfam" id="PF01844">
    <property type="entry name" value="HNH"/>
    <property type="match status" value="1"/>
</dbReference>
<proteinExistence type="inferred from homology"/>
<keyword evidence="4" id="KW-1185">Reference proteome</keyword>
<evidence type="ECO:0000313" key="4">
    <source>
        <dbReference type="Proteomes" id="UP001235133"/>
    </source>
</evidence>
<dbReference type="SMART" id="SM00507">
    <property type="entry name" value="HNHc"/>
    <property type="match status" value="1"/>
</dbReference>
<evidence type="ECO:0000313" key="3">
    <source>
        <dbReference type="EMBL" id="MDQ7877063.1"/>
    </source>
</evidence>
<evidence type="ECO:0000259" key="2">
    <source>
        <dbReference type="SMART" id="SM00507"/>
    </source>
</evidence>
<evidence type="ECO:0000256" key="1">
    <source>
        <dbReference type="ARBA" id="ARBA00023450"/>
    </source>
</evidence>
<dbReference type="Pfam" id="PF02720">
    <property type="entry name" value="DUF222"/>
    <property type="match status" value="1"/>
</dbReference>